<dbReference type="GO" id="GO:1990904">
    <property type="term" value="C:ribonucleoprotein complex"/>
    <property type="evidence" value="ECO:0007669"/>
    <property type="project" value="UniProtKB-KW"/>
</dbReference>
<reference evidence="5" key="2">
    <citation type="submission" date="2023-06" db="EMBL/GenBank/DDBJ databases">
        <authorList>
            <consortium name="Lawrence Berkeley National Laboratory"/>
            <person name="Haridas S."/>
            <person name="Hensen N."/>
            <person name="Bonometti L."/>
            <person name="Westerberg I."/>
            <person name="Brannstrom I.O."/>
            <person name="Guillou S."/>
            <person name="Cros-Aarteil S."/>
            <person name="Calhoun S."/>
            <person name="Kuo A."/>
            <person name="Mondo S."/>
            <person name="Pangilinan J."/>
            <person name="Riley R."/>
            <person name="Labutti K."/>
            <person name="Andreopoulos B."/>
            <person name="Lipzen A."/>
            <person name="Chen C."/>
            <person name="Yanf M."/>
            <person name="Daum C."/>
            <person name="Ng V."/>
            <person name="Clum A."/>
            <person name="Steindorff A."/>
            <person name="Ohm R."/>
            <person name="Martin F."/>
            <person name="Silar P."/>
            <person name="Natvig D."/>
            <person name="Lalanne C."/>
            <person name="Gautier V."/>
            <person name="Ament-Velasquez S.L."/>
            <person name="Kruys A."/>
            <person name="Hutchinson M.I."/>
            <person name="Powell A.J."/>
            <person name="Barry K."/>
            <person name="Miller A.N."/>
            <person name="Grigoriev I.V."/>
            <person name="Debuchy R."/>
            <person name="Gladieux P."/>
            <person name="Thoren M.H."/>
            <person name="Johannesson H."/>
        </authorList>
    </citation>
    <scope>NUCLEOTIDE SEQUENCE</scope>
    <source>
        <strain evidence="5">CBS 168.71</strain>
    </source>
</reference>
<feature type="domain" description="Ribosomal protein L9" evidence="4">
    <location>
        <begin position="450"/>
        <end position="493"/>
    </location>
</feature>
<protein>
    <submittedName>
        <fullName evidence="5">Alcohol acetyltransferase-domain-containing protein</fullName>
    </submittedName>
</protein>
<evidence type="ECO:0000256" key="3">
    <source>
        <dbReference type="ARBA" id="ARBA00023274"/>
    </source>
</evidence>
<dbReference type="GeneID" id="87837271"/>
<dbReference type="RefSeq" id="XP_062662638.1">
    <property type="nucleotide sequence ID" value="XM_062800323.1"/>
</dbReference>
<sequence length="678" mass="74238">MSTLGESVRPLGPWYVCRSLVDVLETAVANVILSLPSLTLGIVGEETPKPQFIQQASINVEDHLEFIDKANTDPAARDSILLGILEDLHDRRWPDVEHRPPWKLTVLSWNTKPEDNLVVFDAVFAVHHAIADGRSTALFHAALLNELNRSSGRPTQLCGRTLNVTSGGTGKRDPPQEELVEFSKSWGFLVRTLWRELGPASLQWHQPAVPWTGKVITREPCQTRLRLVRAPPVAVPHILAACRANQTTLTPLIHALVLTALSRLVPAEQAVAFRSSTPIDLRSSIANSSQPQSGRNLFGVFVTAQNHVFDESTITTLREGSAEEIWGVAAALRRSMKQHLDNVPRDDIMSMLGWVSNWNDYWLSKVGKPRGETWEVSNIGVMPTDEPGKEEADACWRIQRSLMSQGATVAGTAINISPFSNSNGGASAVSLVQVRAKSNRLRPKDQGVVVRLLEDIPKFGRRDSVFRIERGRMRNEWFPAMKAEYMTASRFRELGLTRDDIGDRDTTFGTMAAADDVEDAPELESPKPTVVITSPEKAHTLLTTLIPDALVFHRKPIPAPPPPPPTQSISPLVATANANTAQDRDNTPLAIYGSVSATDIVGHIKGLLLNDAEGSHVVLGPENIRFQGLAEETDRIKALGRWEIEISVGGTGLEPVRKVVEILPLAEAAGEGEAQPAL</sequence>
<dbReference type="PANTHER" id="PTHR28037:SF1">
    <property type="entry name" value="ALCOHOL O-ACETYLTRANSFERASE 1-RELATED"/>
    <property type="match status" value="1"/>
</dbReference>
<dbReference type="InterPro" id="IPR023213">
    <property type="entry name" value="CAT-like_dom_sf"/>
</dbReference>
<evidence type="ECO:0000313" key="5">
    <source>
        <dbReference type="EMBL" id="KAK3299124.1"/>
    </source>
</evidence>
<proteinExistence type="inferred from homology"/>
<keyword evidence="3" id="KW-0687">Ribonucleoprotein</keyword>
<keyword evidence="2" id="KW-0689">Ribosomal protein</keyword>
<dbReference type="InterPro" id="IPR020070">
    <property type="entry name" value="Ribosomal_bL9_N"/>
</dbReference>
<dbReference type="InterPro" id="IPR052058">
    <property type="entry name" value="Alcohol_O-acetyltransferase"/>
</dbReference>
<dbReference type="GO" id="GO:0008080">
    <property type="term" value="F:N-acetyltransferase activity"/>
    <property type="evidence" value="ECO:0007669"/>
    <property type="project" value="TreeGrafter"/>
</dbReference>
<dbReference type="InterPro" id="IPR036935">
    <property type="entry name" value="Ribosomal_bL9_N_sf"/>
</dbReference>
<dbReference type="InterPro" id="IPR010828">
    <property type="entry name" value="Atf2/Sli1-like"/>
</dbReference>
<dbReference type="Gene3D" id="3.40.5.10">
    <property type="entry name" value="Ribosomal protein L9, N-terminal domain"/>
    <property type="match status" value="1"/>
</dbReference>
<evidence type="ECO:0000259" key="4">
    <source>
        <dbReference type="Pfam" id="PF01281"/>
    </source>
</evidence>
<dbReference type="Pfam" id="PF01281">
    <property type="entry name" value="Ribosomal_L9_N"/>
    <property type="match status" value="1"/>
</dbReference>
<evidence type="ECO:0000313" key="6">
    <source>
        <dbReference type="Proteomes" id="UP001278766"/>
    </source>
</evidence>
<reference evidence="5" key="1">
    <citation type="journal article" date="2023" name="Mol. Phylogenet. Evol.">
        <title>Genome-scale phylogeny and comparative genomics of the fungal order Sordariales.</title>
        <authorList>
            <person name="Hensen N."/>
            <person name="Bonometti L."/>
            <person name="Westerberg I."/>
            <person name="Brannstrom I.O."/>
            <person name="Guillou S."/>
            <person name="Cros-Aarteil S."/>
            <person name="Calhoun S."/>
            <person name="Haridas S."/>
            <person name="Kuo A."/>
            <person name="Mondo S."/>
            <person name="Pangilinan J."/>
            <person name="Riley R."/>
            <person name="LaButti K."/>
            <person name="Andreopoulos B."/>
            <person name="Lipzen A."/>
            <person name="Chen C."/>
            <person name="Yan M."/>
            <person name="Daum C."/>
            <person name="Ng V."/>
            <person name="Clum A."/>
            <person name="Steindorff A."/>
            <person name="Ohm R.A."/>
            <person name="Martin F."/>
            <person name="Silar P."/>
            <person name="Natvig D.O."/>
            <person name="Lalanne C."/>
            <person name="Gautier V."/>
            <person name="Ament-Velasquez S.L."/>
            <person name="Kruys A."/>
            <person name="Hutchinson M.I."/>
            <person name="Powell A.J."/>
            <person name="Barry K."/>
            <person name="Miller A.N."/>
            <person name="Grigoriev I.V."/>
            <person name="Debuchy R."/>
            <person name="Gladieux P."/>
            <person name="Hiltunen Thoren M."/>
            <person name="Johannesson H."/>
        </authorList>
    </citation>
    <scope>NUCLEOTIDE SEQUENCE</scope>
    <source>
        <strain evidence="5">CBS 168.71</strain>
    </source>
</reference>
<comment type="similarity">
    <text evidence="1">Belongs to the bacterial ribosomal protein bL9 family.</text>
</comment>
<dbReference type="PANTHER" id="PTHR28037">
    <property type="entry name" value="ALCOHOL O-ACETYLTRANSFERASE 1-RELATED"/>
    <property type="match status" value="1"/>
</dbReference>
<evidence type="ECO:0000256" key="2">
    <source>
        <dbReference type="ARBA" id="ARBA00022980"/>
    </source>
</evidence>
<organism evidence="5 6">
    <name type="scientific">Chaetomium fimeti</name>
    <dbReference type="NCBI Taxonomy" id="1854472"/>
    <lineage>
        <taxon>Eukaryota</taxon>
        <taxon>Fungi</taxon>
        <taxon>Dikarya</taxon>
        <taxon>Ascomycota</taxon>
        <taxon>Pezizomycotina</taxon>
        <taxon>Sordariomycetes</taxon>
        <taxon>Sordariomycetidae</taxon>
        <taxon>Sordariales</taxon>
        <taxon>Chaetomiaceae</taxon>
        <taxon>Chaetomium</taxon>
    </lineage>
</organism>
<dbReference type="Gene3D" id="3.30.559.10">
    <property type="entry name" value="Chloramphenicol acetyltransferase-like domain"/>
    <property type="match status" value="1"/>
</dbReference>
<accession>A0AAE0HM84</accession>
<dbReference type="GO" id="GO:0005840">
    <property type="term" value="C:ribosome"/>
    <property type="evidence" value="ECO:0007669"/>
    <property type="project" value="UniProtKB-KW"/>
</dbReference>
<name>A0AAE0HM84_9PEZI</name>
<comment type="caution">
    <text evidence="5">The sequence shown here is derived from an EMBL/GenBank/DDBJ whole genome shotgun (WGS) entry which is preliminary data.</text>
</comment>
<dbReference type="Proteomes" id="UP001278766">
    <property type="component" value="Unassembled WGS sequence"/>
</dbReference>
<dbReference type="EMBL" id="JAUEPN010000002">
    <property type="protein sequence ID" value="KAK3299124.1"/>
    <property type="molecule type" value="Genomic_DNA"/>
</dbReference>
<dbReference type="Pfam" id="PF07247">
    <property type="entry name" value="AATase"/>
    <property type="match status" value="1"/>
</dbReference>
<evidence type="ECO:0000256" key="1">
    <source>
        <dbReference type="ARBA" id="ARBA00010605"/>
    </source>
</evidence>
<keyword evidence="6" id="KW-1185">Reference proteome</keyword>
<gene>
    <name evidence="5" type="ORF">B0H64DRAFT_317271</name>
</gene>
<dbReference type="AlphaFoldDB" id="A0AAE0HM84"/>